<evidence type="ECO:0000256" key="2">
    <source>
        <dbReference type="ARBA" id="ARBA00022723"/>
    </source>
</evidence>
<accession>A0A0C3CSH4</accession>
<evidence type="ECO:0000313" key="6">
    <source>
        <dbReference type="Proteomes" id="UP000054321"/>
    </source>
</evidence>
<dbReference type="Gene3D" id="3.20.20.60">
    <property type="entry name" value="Phosphoenolpyruvate-binding domains"/>
    <property type="match status" value="1"/>
</dbReference>
<evidence type="ECO:0000256" key="3">
    <source>
        <dbReference type="ARBA" id="ARBA00023239"/>
    </source>
</evidence>
<dbReference type="InterPro" id="IPR005000">
    <property type="entry name" value="Aldolase/citrate-lyase_domain"/>
</dbReference>
<dbReference type="HOGENOM" id="CLU_059964_3_0_1"/>
<comment type="similarity">
    <text evidence="1">Belongs to the HpcH/HpaI aldolase family.</text>
</comment>
<dbReference type="EMBL" id="KN832875">
    <property type="protein sequence ID" value="KIN01974.1"/>
    <property type="molecule type" value="Genomic_DNA"/>
</dbReference>
<dbReference type="Proteomes" id="UP000054321">
    <property type="component" value="Unassembled WGS sequence"/>
</dbReference>
<dbReference type="GO" id="GO:0046872">
    <property type="term" value="F:metal ion binding"/>
    <property type="evidence" value="ECO:0007669"/>
    <property type="project" value="UniProtKB-KW"/>
</dbReference>
<keyword evidence="2" id="KW-0479">Metal-binding</keyword>
<reference evidence="5 6" key="1">
    <citation type="submission" date="2014-04" db="EMBL/GenBank/DDBJ databases">
        <authorList>
            <consortium name="DOE Joint Genome Institute"/>
            <person name="Kuo A."/>
            <person name="Martino E."/>
            <person name="Perotto S."/>
            <person name="Kohler A."/>
            <person name="Nagy L.G."/>
            <person name="Floudas D."/>
            <person name="Copeland A."/>
            <person name="Barry K.W."/>
            <person name="Cichocki N."/>
            <person name="Veneault-Fourrey C."/>
            <person name="LaButti K."/>
            <person name="Lindquist E.A."/>
            <person name="Lipzen A."/>
            <person name="Lundell T."/>
            <person name="Morin E."/>
            <person name="Murat C."/>
            <person name="Sun H."/>
            <person name="Tunlid A."/>
            <person name="Henrissat B."/>
            <person name="Grigoriev I.V."/>
            <person name="Hibbett D.S."/>
            <person name="Martin F."/>
            <person name="Nordberg H.P."/>
            <person name="Cantor M.N."/>
            <person name="Hua S.X."/>
        </authorList>
    </citation>
    <scope>NUCLEOTIDE SEQUENCE [LARGE SCALE GENOMIC DNA]</scope>
    <source>
        <strain evidence="5 6">Zn</strain>
    </source>
</reference>
<dbReference type="OrthoDB" id="1621678at2759"/>
<dbReference type="InterPro" id="IPR015813">
    <property type="entry name" value="Pyrv/PenolPyrv_kinase-like_dom"/>
</dbReference>
<dbReference type="GO" id="GO:0016832">
    <property type="term" value="F:aldehyde-lyase activity"/>
    <property type="evidence" value="ECO:0007669"/>
    <property type="project" value="TreeGrafter"/>
</dbReference>
<dbReference type="GO" id="GO:0005737">
    <property type="term" value="C:cytoplasm"/>
    <property type="evidence" value="ECO:0007669"/>
    <property type="project" value="TreeGrafter"/>
</dbReference>
<dbReference type="AlphaFoldDB" id="A0A0C3CSH4"/>
<feature type="domain" description="HpcH/HpaI aldolase/citrate lyase" evidence="4">
    <location>
        <begin position="26"/>
        <end position="250"/>
    </location>
</feature>
<evidence type="ECO:0000256" key="1">
    <source>
        <dbReference type="ARBA" id="ARBA00005568"/>
    </source>
</evidence>
<dbReference type="STRING" id="913774.A0A0C3CSH4"/>
<dbReference type="Pfam" id="PF03328">
    <property type="entry name" value="HpcH_HpaI"/>
    <property type="match status" value="1"/>
</dbReference>
<keyword evidence="3" id="KW-0456">Lyase</keyword>
<dbReference type="InterPro" id="IPR040442">
    <property type="entry name" value="Pyrv_kinase-like_dom_sf"/>
</dbReference>
<dbReference type="InterPro" id="IPR050251">
    <property type="entry name" value="HpcH-HpaI_aldolase"/>
</dbReference>
<evidence type="ECO:0000313" key="5">
    <source>
        <dbReference type="EMBL" id="KIN01974.1"/>
    </source>
</evidence>
<dbReference type="InParanoid" id="A0A0C3CSH4"/>
<sequence>MPSTMQAANRLQTALNEGKGAAMGCWQMIPGANVSRTLARSGVDWVLVDCEHGNIDDAAMHEAVPAVAACGVSPIVRIPDNQGYMVKRALDSGAHGVLVPLLYTAEEARKLVLSAKFPPVGVRGFGSPFSPERFHPSLGAGDYLQQANEALLTMVQIETKEAVENVEEIAAVPGIDVLFVGPFDLGNNIGHPIIDGKMHDNLHAAIAKVLKSATAAGKKAGIFCTSGEQAKGYADQGFHMISVATDMHVLPAAVINAVNTAKGLGPGPKLTGPYGK</sequence>
<evidence type="ECO:0000259" key="4">
    <source>
        <dbReference type="Pfam" id="PF03328"/>
    </source>
</evidence>
<dbReference type="SUPFAM" id="SSF51621">
    <property type="entry name" value="Phosphoenolpyruvate/pyruvate domain"/>
    <property type="match status" value="1"/>
</dbReference>
<dbReference type="PANTHER" id="PTHR30502">
    <property type="entry name" value="2-KETO-3-DEOXY-L-RHAMNONATE ALDOLASE"/>
    <property type="match status" value="1"/>
</dbReference>
<gene>
    <name evidence="5" type="ORF">OIDMADRAFT_103225</name>
</gene>
<organism evidence="5 6">
    <name type="scientific">Oidiodendron maius (strain Zn)</name>
    <dbReference type="NCBI Taxonomy" id="913774"/>
    <lineage>
        <taxon>Eukaryota</taxon>
        <taxon>Fungi</taxon>
        <taxon>Dikarya</taxon>
        <taxon>Ascomycota</taxon>
        <taxon>Pezizomycotina</taxon>
        <taxon>Leotiomycetes</taxon>
        <taxon>Leotiomycetes incertae sedis</taxon>
        <taxon>Myxotrichaceae</taxon>
        <taxon>Oidiodendron</taxon>
    </lineage>
</organism>
<protein>
    <recommendedName>
        <fullName evidence="4">HpcH/HpaI aldolase/citrate lyase domain-containing protein</fullName>
    </recommendedName>
</protein>
<reference evidence="6" key="2">
    <citation type="submission" date="2015-01" db="EMBL/GenBank/DDBJ databases">
        <title>Evolutionary Origins and Diversification of the Mycorrhizal Mutualists.</title>
        <authorList>
            <consortium name="DOE Joint Genome Institute"/>
            <consortium name="Mycorrhizal Genomics Consortium"/>
            <person name="Kohler A."/>
            <person name="Kuo A."/>
            <person name="Nagy L.G."/>
            <person name="Floudas D."/>
            <person name="Copeland A."/>
            <person name="Barry K.W."/>
            <person name="Cichocki N."/>
            <person name="Veneault-Fourrey C."/>
            <person name="LaButti K."/>
            <person name="Lindquist E.A."/>
            <person name="Lipzen A."/>
            <person name="Lundell T."/>
            <person name="Morin E."/>
            <person name="Murat C."/>
            <person name="Riley R."/>
            <person name="Ohm R."/>
            <person name="Sun H."/>
            <person name="Tunlid A."/>
            <person name="Henrissat B."/>
            <person name="Grigoriev I.V."/>
            <person name="Hibbett D.S."/>
            <person name="Martin F."/>
        </authorList>
    </citation>
    <scope>NUCLEOTIDE SEQUENCE [LARGE SCALE GENOMIC DNA]</scope>
    <source>
        <strain evidence="6">Zn</strain>
    </source>
</reference>
<proteinExistence type="inferred from homology"/>
<dbReference type="PANTHER" id="PTHR30502:SF0">
    <property type="entry name" value="PHOSPHOENOLPYRUVATE CARBOXYLASE FAMILY PROTEIN"/>
    <property type="match status" value="1"/>
</dbReference>
<name>A0A0C3CSH4_OIDMZ</name>
<keyword evidence="6" id="KW-1185">Reference proteome</keyword>